<sequence length="1268" mass="137022">MKPKKTLKSVVALSLAVLTLFSALPTAFAAQQNSYHDPADHWQEANNRTNELDANATVTHETFNCRECGQATSFLAFRTPEYTRDGQTAMTRNVRYSDGTMIGGEGKGSILDGVPGKDAYYTGYHWTKAVCETCGGINTNMAKSDYCYQTNVYWLYDCASNFFEELPETKTIEQSDSSYHRVTITSGEYCGFCYGTYKETSSSLERHNMETAIRPELAHDRFVEMDTCADCGYAETDYTAAKSVVADYFGVVDGQPHTVTVSDLSEAGVTTAIRYGHSADACTLTSAPNYTEAGDYAVYYEITYTFQNTDMVEDGVAYVHLRDESTEETEGDGTCGEDHNWTLLDSVDPTCLTLGYDRYLCVDCGKIEKRDYEAALGHAFQRVVIRDATCETTGKVLEICERCGTVQESTTPKGEHEFSVTTVPATCTSPGYTLRECAVCGERHITDITASLPHNYVAKTTPSTCEGGGKTIHICEGCGSSFVTDYTDPLGHSWDEGTEITGSTCTGEGMIEYRCVRCGYHRLEGDPAAGHVPGEAATCTTPQLCTKCGAVIVNALGHDYQEEVTAPTCTEMGYTTYTCSRCGDTYKGNYTDAAGHKPGDWIIDQEPTTDSEGSKHKECTVCGETLETEEIEKIYNQATTDSKGEAVVGGYLVIVTDTDSKNPITNATVALHTDNTLSIRLPSGRLLDYADQTTIQVQLVKDKSPVAGMGISVTDRNDNFSSGKTDAAGQITVPSTIGTTNGDGNATVGWEDADGNRHTLTVKVERTETGRPIQGSEVSMGSTGNITVNLPEGQDMDAKNRVTVTVTDNEKAPEPDKTVIVKSDLGGTAQGQTNKDGKLTVPSVDSAYTDESGTAVVGQYTVIVTDTEKAPIKGALVTLLPGEDDEADAFTVLLPDGRLLDGNDQTVVTVLLPSTDPAKGLNMAVSDSKDNHAARDTDKNGQIIVPQATGSAGEIVGTDTGNEDKSNTVNVNVTDQDGKPVDGTQIAVDEDGKVSVTLPDDFDFDEDGPVTVTVTDNQGEAKPDVSVTVTDGTGTTAAGETGKNGAVTLPDEYHFAYIVGYGDGTVGPDRNMTRGEAATVFARILAEYRGDSLEGGYTSKFPDVAANAWYEDYVAYLEKLGVVVGFDDGKFHAEASITREQFVTMCVRLNDWMALTIYESEQAGFPDATGSWAAEYIHTATRNGWIVGYPDGKFHGEDEITRAEVVTIINRMLGRTADETFIRRNEDNLTTFSDLQNPHYWAYYDLMEAANGHTIVSGAEEETWHKVK</sequence>
<dbReference type="eggNOG" id="COG5263">
    <property type="taxonomic scope" value="Bacteria"/>
</dbReference>
<dbReference type="OrthoDB" id="1956902at2"/>
<dbReference type="InterPro" id="IPR051465">
    <property type="entry name" value="Cell_Envelope_Struct_Comp"/>
</dbReference>
<protein>
    <recommendedName>
        <fullName evidence="3">SLH domain-containing protein</fullName>
    </recommendedName>
</protein>
<dbReference type="PROSITE" id="PS51272">
    <property type="entry name" value="SLH"/>
    <property type="match status" value="3"/>
</dbReference>
<feature type="chain" id="PRO_5002700927" description="SLH domain-containing protein" evidence="2">
    <location>
        <begin position="30"/>
        <end position="1268"/>
    </location>
</feature>
<dbReference type="AlphaFoldDB" id="A6NZY6"/>
<keyword evidence="2" id="KW-0732">Signal</keyword>
<reference evidence="4 5" key="2">
    <citation type="submission" date="2007-06" db="EMBL/GenBank/DDBJ databases">
        <title>Draft genome sequence of Pseudoflavonifractor capillosus ATCC 29799.</title>
        <authorList>
            <person name="Sudarsanam P."/>
            <person name="Ley R."/>
            <person name="Guruge J."/>
            <person name="Turnbaugh P.J."/>
            <person name="Mahowald M."/>
            <person name="Liep D."/>
            <person name="Gordon J."/>
        </authorList>
    </citation>
    <scope>NUCLEOTIDE SEQUENCE [LARGE SCALE GENOMIC DNA]</scope>
    <source>
        <strain evidence="4 5">ATCC 29799</strain>
    </source>
</reference>
<proteinExistence type="predicted"/>
<dbReference type="EMBL" id="AAXG02000036">
    <property type="protein sequence ID" value="EDM98355.1"/>
    <property type="molecule type" value="Genomic_DNA"/>
</dbReference>
<name>A6NZY6_9FIRM</name>
<dbReference type="eggNOG" id="COG1361">
    <property type="taxonomic scope" value="Bacteria"/>
</dbReference>
<dbReference type="Proteomes" id="UP000003639">
    <property type="component" value="Unassembled WGS sequence"/>
</dbReference>
<evidence type="ECO:0000313" key="5">
    <source>
        <dbReference type="Proteomes" id="UP000003639"/>
    </source>
</evidence>
<accession>A6NZY6</accession>
<reference evidence="4 5" key="1">
    <citation type="submission" date="2007-04" db="EMBL/GenBank/DDBJ databases">
        <authorList>
            <person name="Fulton L."/>
            <person name="Clifton S."/>
            <person name="Fulton B."/>
            <person name="Xu J."/>
            <person name="Minx P."/>
            <person name="Pepin K.H."/>
            <person name="Johnson M."/>
            <person name="Thiruvilangam P."/>
            <person name="Bhonagiri V."/>
            <person name="Nash W.E."/>
            <person name="Mardis E.R."/>
            <person name="Wilson R.K."/>
        </authorList>
    </citation>
    <scope>NUCLEOTIDE SEQUENCE [LARGE SCALE GENOMIC DNA]</scope>
    <source>
        <strain evidence="4 5">ATCC 29799</strain>
    </source>
</reference>
<comment type="caution">
    <text evidence="4">The sequence shown here is derived from an EMBL/GenBank/DDBJ whole genome shotgun (WGS) entry which is preliminary data.</text>
</comment>
<gene>
    <name evidence="4" type="ORF">BACCAP_03790</name>
</gene>
<evidence type="ECO:0000256" key="1">
    <source>
        <dbReference type="ARBA" id="ARBA00022737"/>
    </source>
</evidence>
<feature type="domain" description="SLH" evidence="3">
    <location>
        <begin position="1097"/>
        <end position="1159"/>
    </location>
</feature>
<evidence type="ECO:0000259" key="3">
    <source>
        <dbReference type="PROSITE" id="PS51272"/>
    </source>
</evidence>
<organism evidence="4 5">
    <name type="scientific">Pseudoflavonifractor capillosus ATCC 29799</name>
    <dbReference type="NCBI Taxonomy" id="411467"/>
    <lineage>
        <taxon>Bacteria</taxon>
        <taxon>Bacillati</taxon>
        <taxon>Bacillota</taxon>
        <taxon>Clostridia</taxon>
        <taxon>Eubacteriales</taxon>
        <taxon>Oscillospiraceae</taxon>
        <taxon>Pseudoflavonifractor</taxon>
    </lineage>
</organism>
<dbReference type="STRING" id="411467.BACCAP_03790"/>
<feature type="signal peptide" evidence="2">
    <location>
        <begin position="1"/>
        <end position="29"/>
    </location>
</feature>
<evidence type="ECO:0000313" key="4">
    <source>
        <dbReference type="EMBL" id="EDM98355.1"/>
    </source>
</evidence>
<keyword evidence="1" id="KW-0677">Repeat</keyword>
<dbReference type="InterPro" id="IPR001119">
    <property type="entry name" value="SLH_dom"/>
</dbReference>
<feature type="domain" description="SLH" evidence="3">
    <location>
        <begin position="1160"/>
        <end position="1223"/>
    </location>
</feature>
<dbReference type="PANTHER" id="PTHR43308">
    <property type="entry name" value="OUTER MEMBRANE PROTEIN ALPHA-RELATED"/>
    <property type="match status" value="1"/>
</dbReference>
<evidence type="ECO:0000256" key="2">
    <source>
        <dbReference type="SAM" id="SignalP"/>
    </source>
</evidence>
<feature type="domain" description="SLH" evidence="3">
    <location>
        <begin position="1024"/>
        <end position="1095"/>
    </location>
</feature>
<dbReference type="Pfam" id="PF00395">
    <property type="entry name" value="SLH"/>
    <property type="match status" value="3"/>
</dbReference>
<dbReference type="RefSeq" id="WP_006574291.1">
    <property type="nucleotide sequence ID" value="NZ_AAXG02000036.1"/>
</dbReference>
<keyword evidence="5" id="KW-1185">Reference proteome</keyword>